<dbReference type="EMBL" id="HBHP01009950">
    <property type="protein sequence ID" value="CAD9756333.1"/>
    <property type="molecule type" value="Transcribed_RNA"/>
</dbReference>
<organism evidence="3">
    <name type="scientific">Lotharella oceanica</name>
    <dbReference type="NCBI Taxonomy" id="641309"/>
    <lineage>
        <taxon>Eukaryota</taxon>
        <taxon>Sar</taxon>
        <taxon>Rhizaria</taxon>
        <taxon>Cercozoa</taxon>
        <taxon>Chlorarachniophyceae</taxon>
        <taxon>Lotharella</taxon>
    </lineage>
</organism>
<proteinExistence type="predicted"/>
<evidence type="ECO:0000256" key="1">
    <source>
        <dbReference type="SAM" id="Phobius"/>
    </source>
</evidence>
<dbReference type="SUPFAM" id="SSF48097">
    <property type="entry name" value="Regulator of G-protein signaling, RGS"/>
    <property type="match status" value="1"/>
</dbReference>
<dbReference type="InterPro" id="IPR016137">
    <property type="entry name" value="RGS"/>
</dbReference>
<gene>
    <name evidence="3" type="ORF">LSP00402_LOCUS6147</name>
</gene>
<dbReference type="AlphaFoldDB" id="A0A7S2TKW5"/>
<accession>A0A7S2TKW5</accession>
<keyword evidence="1" id="KW-1133">Transmembrane helix</keyword>
<dbReference type="Gene3D" id="1.10.167.10">
    <property type="entry name" value="Regulator of G-protein Signalling 4, domain 2"/>
    <property type="match status" value="1"/>
</dbReference>
<evidence type="ECO:0000259" key="2">
    <source>
        <dbReference type="PROSITE" id="PS50132"/>
    </source>
</evidence>
<dbReference type="PROSITE" id="PS50132">
    <property type="entry name" value="RGS"/>
    <property type="match status" value="1"/>
</dbReference>
<feature type="transmembrane region" description="Helical" evidence="1">
    <location>
        <begin position="177"/>
        <end position="200"/>
    </location>
</feature>
<feature type="transmembrane region" description="Helical" evidence="1">
    <location>
        <begin position="220"/>
        <end position="238"/>
    </location>
</feature>
<name>A0A7S2TKW5_9EUKA</name>
<evidence type="ECO:0000313" key="3">
    <source>
        <dbReference type="EMBL" id="CAD9756333.1"/>
    </source>
</evidence>
<dbReference type="InterPro" id="IPR036305">
    <property type="entry name" value="RGS_sf"/>
</dbReference>
<feature type="transmembrane region" description="Helical" evidence="1">
    <location>
        <begin position="40"/>
        <end position="62"/>
    </location>
</feature>
<feature type="transmembrane region" description="Helical" evidence="1">
    <location>
        <begin position="291"/>
        <end position="317"/>
    </location>
</feature>
<keyword evidence="1" id="KW-0472">Membrane</keyword>
<protein>
    <recommendedName>
        <fullName evidence="2">RGS domain-containing protein</fullName>
    </recommendedName>
</protein>
<sequence length="405" mass="44791">MFAIVLLLLLWTAIYTIAFLLCSIVLYAQREQQPIKFRGAWLIFLSSVSCFGLTATHAAIFFRDEKGFQKSTYCAAEAWIEWLCYPGFILPYFLRVARGLWIDQAVARALGDRVGHGSGVSSAAGGAGGDGVGAGRWHDSAVFTALLGGRRYGGGAFARELLEPEERAAPRLTEGQLLLAAFRIGVFLAFIKITVDLAVFCTVGGTFGEQTGGFCTGGDAWTNMMYGAVHLTEATILAKMMRSLKTDWMGARFYRKKEIGIFLVIWVTAALLMGTIAILEWSGVDRINYDFVSFGIMMVRNTLSFGVSHAWIVILSFDGNLAQRHAQPFSNCQALTSLETVLGDITCMQYFREYLISLSQVETLLCWIEIEMFRDLRPEVASFHAHRIWDKFLSPTAALGVRGAP</sequence>
<feature type="transmembrane region" description="Helical" evidence="1">
    <location>
        <begin position="259"/>
        <end position="279"/>
    </location>
</feature>
<reference evidence="3" key="1">
    <citation type="submission" date="2021-01" db="EMBL/GenBank/DDBJ databases">
        <authorList>
            <person name="Corre E."/>
            <person name="Pelletier E."/>
            <person name="Niang G."/>
            <person name="Scheremetjew M."/>
            <person name="Finn R."/>
            <person name="Kale V."/>
            <person name="Holt S."/>
            <person name="Cochrane G."/>
            <person name="Meng A."/>
            <person name="Brown T."/>
            <person name="Cohen L."/>
        </authorList>
    </citation>
    <scope>NUCLEOTIDE SEQUENCE</scope>
    <source>
        <strain evidence="3">CCMP622</strain>
    </source>
</reference>
<keyword evidence="1" id="KW-0812">Transmembrane</keyword>
<dbReference type="InterPro" id="IPR044926">
    <property type="entry name" value="RGS_subdomain_2"/>
</dbReference>
<feature type="domain" description="RGS" evidence="2">
    <location>
        <begin position="337"/>
        <end position="397"/>
    </location>
</feature>